<dbReference type="AlphaFoldDB" id="A0A090GNK7"/>
<protein>
    <recommendedName>
        <fullName evidence="3">Carboxymuconolactone decarboxylase-like domain-containing protein</fullName>
    </recommendedName>
</protein>
<dbReference type="InterPro" id="IPR029032">
    <property type="entry name" value="AhpD-like"/>
</dbReference>
<dbReference type="PANTHER" id="PTHR34846:SF10">
    <property type="entry name" value="CYTOPLASMIC PROTEIN"/>
    <property type="match status" value="1"/>
</dbReference>
<accession>A0A090GNK7</accession>
<dbReference type="Proteomes" id="UP000046373">
    <property type="component" value="Unassembled WGS sequence"/>
</dbReference>
<organism evidence="1 2">
    <name type="scientific">Mesorhizobium plurifarium</name>
    <dbReference type="NCBI Taxonomy" id="69974"/>
    <lineage>
        <taxon>Bacteria</taxon>
        <taxon>Pseudomonadati</taxon>
        <taxon>Pseudomonadota</taxon>
        <taxon>Alphaproteobacteria</taxon>
        <taxon>Hyphomicrobiales</taxon>
        <taxon>Phyllobacteriaceae</taxon>
        <taxon>Mesorhizobium</taxon>
    </lineage>
</organism>
<evidence type="ECO:0000313" key="2">
    <source>
        <dbReference type="Proteomes" id="UP000046373"/>
    </source>
</evidence>
<evidence type="ECO:0000313" key="1">
    <source>
        <dbReference type="EMBL" id="CDX40873.1"/>
    </source>
</evidence>
<dbReference type="Gene3D" id="1.20.1290.10">
    <property type="entry name" value="AhpD-like"/>
    <property type="match status" value="1"/>
</dbReference>
<sequence length="100" mass="10962">MKVEKLALLQAWEEGGGFFSETERAALAWAESVTRVAETGVPESAYRAARQVFDEKQLVDLTVAISIMNSYNRMAISFRNTPGAVVDNHGAESWPSRSVG</sequence>
<gene>
    <name evidence="1" type="ORF">MPLDJ20_300009</name>
</gene>
<evidence type="ECO:0008006" key="3">
    <source>
        <dbReference type="Google" id="ProtNLM"/>
    </source>
</evidence>
<dbReference type="PANTHER" id="PTHR34846">
    <property type="entry name" value="4-CARBOXYMUCONOLACTONE DECARBOXYLASE FAMILY PROTEIN (AFU_ORTHOLOGUE AFUA_6G11590)"/>
    <property type="match status" value="1"/>
</dbReference>
<proteinExistence type="predicted"/>
<dbReference type="SUPFAM" id="SSF69118">
    <property type="entry name" value="AhpD-like"/>
    <property type="match status" value="1"/>
</dbReference>
<dbReference type="EMBL" id="CCNB01000024">
    <property type="protein sequence ID" value="CDX40873.1"/>
    <property type="molecule type" value="Genomic_DNA"/>
</dbReference>
<name>A0A090GNK7_MESPL</name>
<reference evidence="1 2" key="1">
    <citation type="submission" date="2014-08" db="EMBL/GenBank/DDBJ databases">
        <authorList>
            <person name="Moulin Lionel"/>
        </authorList>
    </citation>
    <scope>NUCLEOTIDE SEQUENCE [LARGE SCALE GENOMIC DNA]</scope>
</reference>